<protein>
    <recommendedName>
        <fullName evidence="1">Anti-bacteriophage protein A/HamA C-terminal domain-containing protein</fullName>
    </recommendedName>
</protein>
<feature type="domain" description="Anti-bacteriophage protein A/HamA C-terminal" evidence="1">
    <location>
        <begin position="158"/>
        <end position="428"/>
    </location>
</feature>
<evidence type="ECO:0000313" key="2">
    <source>
        <dbReference type="EMBL" id="PAB56596.1"/>
    </source>
</evidence>
<sequence>MANNEFRILIDSLRIAMSEDDGHSIEGSINIVLGKYTNNWKENTYSSQNLKKLYYKGLNYNAAKKIKGAVINEESFRKYIDSFSFSDKESMAAQLQTVNKDVTQLEANAVPYFCVNLLNELIEEAITGQQKKPTKSGPNGYLKKTVSDDSFSSVFTEVATKELPLIKNSNAIHAFILKPDFFPFSYKNLEDLILKNITSYASARGIEKNDVAGIKATRILRYYMHSGVPQNLLGEMLTYIFLEHIDDAKKIYTRAEISANSRTINSEGIYLKDNKGKSQLILGASQLNDNLQDAIKNVVSELKEFRNNRSQSLVMPIDLIDSSILREQYSEEESKAILKILVPTENKIDEVAAYGLFIGYKFAPDDNLKNCSTDEAKLKCHKIVESDLHQVIAQLDDEIRLNEWQRSSFYVYMLPLISASTDGNTIMSELIG</sequence>
<dbReference type="AlphaFoldDB" id="A0A267MAL8"/>
<gene>
    <name evidence="2" type="ORF">A3Q24_01700</name>
</gene>
<dbReference type="Pfam" id="PF08878">
    <property type="entry name" value="HamA"/>
    <property type="match status" value="1"/>
</dbReference>
<dbReference type="InterPro" id="IPR014976">
    <property type="entry name" value="AbpA_HamA_C"/>
</dbReference>
<dbReference type="RefSeq" id="WP_095182551.1">
    <property type="nucleotide sequence ID" value="NZ_NIBD01000009.1"/>
</dbReference>
<evidence type="ECO:0000313" key="3">
    <source>
        <dbReference type="Proteomes" id="UP000216008"/>
    </source>
</evidence>
<accession>A0A267MAL8</accession>
<proteinExistence type="predicted"/>
<evidence type="ECO:0000259" key="1">
    <source>
        <dbReference type="Pfam" id="PF08878"/>
    </source>
</evidence>
<reference evidence="2 3" key="1">
    <citation type="submission" date="2017-05" db="EMBL/GenBank/DDBJ databases">
        <title>Lactobacillus johnsonii from commercial turkeys.</title>
        <authorList>
            <person name="Johnson T.J."/>
            <person name="Youmans B."/>
        </authorList>
    </citation>
    <scope>NUCLEOTIDE SEQUENCE [LARGE SCALE GENOMIC DNA]</scope>
    <source>
        <strain evidence="2 3">UMNLJ114</strain>
    </source>
</reference>
<comment type="caution">
    <text evidence="2">The sequence shown here is derived from an EMBL/GenBank/DDBJ whole genome shotgun (WGS) entry which is preliminary data.</text>
</comment>
<dbReference type="Proteomes" id="UP000216008">
    <property type="component" value="Unassembled WGS sequence"/>
</dbReference>
<dbReference type="EMBL" id="NIBD01000009">
    <property type="protein sequence ID" value="PAB56596.1"/>
    <property type="molecule type" value="Genomic_DNA"/>
</dbReference>
<name>A0A267MAL8_LACJH</name>
<organism evidence="2 3">
    <name type="scientific">Lactobacillus johnsonii</name>
    <dbReference type="NCBI Taxonomy" id="33959"/>
    <lineage>
        <taxon>Bacteria</taxon>
        <taxon>Bacillati</taxon>
        <taxon>Bacillota</taxon>
        <taxon>Bacilli</taxon>
        <taxon>Lactobacillales</taxon>
        <taxon>Lactobacillaceae</taxon>
        <taxon>Lactobacillus</taxon>
    </lineage>
</organism>